<dbReference type="Proteomes" id="UP000012429">
    <property type="component" value="Unassembled WGS sequence"/>
</dbReference>
<evidence type="ECO:0000259" key="1">
    <source>
        <dbReference type="Pfam" id="PF12697"/>
    </source>
</evidence>
<dbReference type="SUPFAM" id="SSF53474">
    <property type="entry name" value="alpha/beta-Hydrolases"/>
    <property type="match status" value="1"/>
</dbReference>
<dbReference type="EMBL" id="AQHN01000084">
    <property type="protein sequence ID" value="ENN84927.1"/>
    <property type="molecule type" value="Genomic_DNA"/>
</dbReference>
<dbReference type="PANTHER" id="PTHR43798">
    <property type="entry name" value="MONOACYLGLYCEROL LIPASE"/>
    <property type="match status" value="1"/>
</dbReference>
<dbReference type="PANTHER" id="PTHR43798:SF33">
    <property type="entry name" value="HYDROLASE, PUTATIVE (AFU_ORTHOLOGUE AFUA_2G14860)-RELATED"/>
    <property type="match status" value="1"/>
</dbReference>
<keyword evidence="3" id="KW-1185">Reference proteome</keyword>
<protein>
    <submittedName>
        <fullName evidence="2">3-oxoadipate enol-lactonase</fullName>
    </submittedName>
</protein>
<gene>
    <name evidence="2" type="ORF">RHSP_59288</name>
</gene>
<name>N6V1C3_9HYPH</name>
<dbReference type="GO" id="GO:0016020">
    <property type="term" value="C:membrane"/>
    <property type="evidence" value="ECO:0007669"/>
    <property type="project" value="TreeGrafter"/>
</dbReference>
<accession>N6V1C3</accession>
<comment type="caution">
    <text evidence="2">The sequence shown here is derived from an EMBL/GenBank/DDBJ whole genome shotgun (WGS) entry which is preliminary data.</text>
</comment>
<dbReference type="Pfam" id="PF12697">
    <property type="entry name" value="Abhydrolase_6"/>
    <property type="match status" value="1"/>
</dbReference>
<dbReference type="PATRIC" id="fig|363754.4.peg.4961"/>
<reference evidence="2 3" key="1">
    <citation type="journal article" date="2012" name="BMC Genomics">
        <title>Genomic basis of broad host range and environmental adaptability of Rhizobium tropici CIAT 899 and Rhizobium sp. PRF 81 which are used in inoculants for common bean (Phaseolus vulgaris L.).</title>
        <authorList>
            <person name="Ormeno-Orrillo E."/>
            <person name="Menna P."/>
            <person name="Almeida L.G."/>
            <person name="Ollero F.J."/>
            <person name="Nicolas M.F."/>
            <person name="Pains Rodrigues E."/>
            <person name="Shigueyoshi Nakatani A."/>
            <person name="Silva Batista J.S."/>
            <person name="Oliveira Chueire L.M."/>
            <person name="Souza R.C."/>
            <person name="Ribeiro Vasconcelos A.T."/>
            <person name="Megias M."/>
            <person name="Hungria M."/>
            <person name="Martinez-Romero E."/>
        </authorList>
    </citation>
    <scope>NUCLEOTIDE SEQUENCE [LARGE SCALE GENOMIC DNA]</scope>
    <source>
        <strain evidence="2 3">PRF 81</strain>
    </source>
</reference>
<dbReference type="InterPro" id="IPR050266">
    <property type="entry name" value="AB_hydrolase_sf"/>
</dbReference>
<dbReference type="Gene3D" id="3.40.50.1820">
    <property type="entry name" value="alpha/beta hydrolase"/>
    <property type="match status" value="1"/>
</dbReference>
<dbReference type="STRING" id="363754.RHSP_59288"/>
<organism evidence="2 3">
    <name type="scientific">Rhizobium freirei PRF 81</name>
    <dbReference type="NCBI Taxonomy" id="363754"/>
    <lineage>
        <taxon>Bacteria</taxon>
        <taxon>Pseudomonadati</taxon>
        <taxon>Pseudomonadota</taxon>
        <taxon>Alphaproteobacteria</taxon>
        <taxon>Hyphomicrobiales</taxon>
        <taxon>Rhizobiaceae</taxon>
        <taxon>Rhizobium/Agrobacterium group</taxon>
        <taxon>Rhizobium</taxon>
    </lineage>
</organism>
<evidence type="ECO:0000313" key="2">
    <source>
        <dbReference type="EMBL" id="ENN84927.1"/>
    </source>
</evidence>
<dbReference type="AlphaFoldDB" id="N6V1C3"/>
<dbReference type="PRINTS" id="PR00111">
    <property type="entry name" value="ABHYDROLASE"/>
</dbReference>
<dbReference type="RefSeq" id="WP_004124234.1">
    <property type="nucleotide sequence ID" value="NZ_AQHN01000084.1"/>
</dbReference>
<dbReference type="InterPro" id="IPR029058">
    <property type="entry name" value="AB_hydrolase_fold"/>
</dbReference>
<feature type="domain" description="AB hydrolase-1" evidence="1">
    <location>
        <begin position="26"/>
        <end position="254"/>
    </location>
</feature>
<evidence type="ECO:0000313" key="3">
    <source>
        <dbReference type="Proteomes" id="UP000012429"/>
    </source>
</evidence>
<proteinExistence type="predicted"/>
<sequence length="264" mass="28365">MLQTLQRSKTPSGAAYIDRGGGGEILVLIHGVGMRIEAWGPQIEQLSMRHRIIAVDLPGHGFSAPLKGRPDLSNFVTWFGAVIDELELGAVNIAGHSMGALIATGMAATAPERLSRIALLNGIYKRTTEARQAVEARADEIVTGAFDRDAPLGRWFAPDEVNSDAYRLVRNLLQQVDASGYAAAYRAFATGDTFYCDCWPAVTSPALFLTGDGDANSTPEMAQDMAKATQNGRAAIIKGHRHMVNLTAPDEVTAALANWLTWTA</sequence>
<dbReference type="OrthoDB" id="9785847at2"/>
<dbReference type="InterPro" id="IPR000073">
    <property type="entry name" value="AB_hydrolase_1"/>
</dbReference>